<feature type="transmembrane region" description="Helical" evidence="1">
    <location>
        <begin position="71"/>
        <end position="90"/>
    </location>
</feature>
<proteinExistence type="predicted"/>
<protein>
    <submittedName>
        <fullName evidence="3">Phosphoesterase PA-phosphatase related protein</fullName>
    </submittedName>
</protein>
<feature type="transmembrane region" description="Helical" evidence="1">
    <location>
        <begin position="282"/>
        <end position="301"/>
    </location>
</feature>
<dbReference type="SUPFAM" id="SSF48317">
    <property type="entry name" value="Acid phosphatase/Vanadium-dependent haloperoxidase"/>
    <property type="match status" value="1"/>
</dbReference>
<keyword evidence="1" id="KW-0812">Transmembrane</keyword>
<feature type="domain" description="Phosphatidic acid phosphatase type 2/haloperoxidase" evidence="2">
    <location>
        <begin position="32"/>
        <end position="154"/>
    </location>
</feature>
<dbReference type="Proteomes" id="UP000001918">
    <property type="component" value="Chromosome"/>
</dbReference>
<dbReference type="SMART" id="SM00014">
    <property type="entry name" value="acidPPc"/>
    <property type="match status" value="1"/>
</dbReference>
<sequence>MQAASFIGGTGFYLSLLVVAFWCVSPRPAATVGVALALSGTVNAVLKLVFAQPRPYWNDPQGMAHAAEPTFGMPSGHAQAAVVVWGLLAVHVTRRGRPVGLPGPLPALRPGWVWAPAGAVIVLVGVSRVYLGVHSAGQVAAGWAVGAVLLAGVVRFGPRLLARWRALRIGWQVTLSAAVTLGAVAGALAALAPPGEWGRLLVDGAAVAGPERAGLEDALQAAGLLGGLAAGLSVTARRGWFTAGGPPPRRAARLPVGLAGLAVINLTVGFGPAPPALLCGRLLSGLWIGAGAVEVFVRAGLARRSTPALPRTGEPAMAEDT</sequence>
<keyword evidence="1" id="KW-1133">Transmembrane helix</keyword>
<feature type="transmembrane region" description="Helical" evidence="1">
    <location>
        <begin position="31"/>
        <end position="51"/>
    </location>
</feature>
<keyword evidence="4" id="KW-1185">Reference proteome</keyword>
<feature type="transmembrane region" description="Helical" evidence="1">
    <location>
        <begin position="252"/>
        <end position="270"/>
    </location>
</feature>
<evidence type="ECO:0000259" key="2">
    <source>
        <dbReference type="SMART" id="SM00014"/>
    </source>
</evidence>
<dbReference type="KEGG" id="tcu:Tcur_2998"/>
<dbReference type="PANTHER" id="PTHR14969">
    <property type="entry name" value="SPHINGOSINE-1-PHOSPHATE PHOSPHOHYDROLASE"/>
    <property type="match status" value="1"/>
</dbReference>
<dbReference type="PANTHER" id="PTHR14969:SF13">
    <property type="entry name" value="AT30094P"/>
    <property type="match status" value="1"/>
</dbReference>
<feature type="transmembrane region" description="Helical" evidence="1">
    <location>
        <begin position="218"/>
        <end position="240"/>
    </location>
</feature>
<gene>
    <name evidence="3" type="ordered locus">Tcur_2998</name>
</gene>
<feature type="transmembrane region" description="Helical" evidence="1">
    <location>
        <begin position="111"/>
        <end position="131"/>
    </location>
</feature>
<accession>D1A818</accession>
<dbReference type="InterPro" id="IPR000326">
    <property type="entry name" value="PAP2/HPO"/>
</dbReference>
<dbReference type="InterPro" id="IPR036938">
    <property type="entry name" value="PAP2/HPO_sf"/>
</dbReference>
<feature type="transmembrane region" description="Helical" evidence="1">
    <location>
        <begin position="137"/>
        <end position="157"/>
    </location>
</feature>
<dbReference type="eggNOG" id="COG0671">
    <property type="taxonomic scope" value="Bacteria"/>
</dbReference>
<evidence type="ECO:0000313" key="3">
    <source>
        <dbReference type="EMBL" id="ACY98540.1"/>
    </source>
</evidence>
<dbReference type="Gene3D" id="1.20.144.10">
    <property type="entry name" value="Phosphatidic acid phosphatase type 2/haloperoxidase"/>
    <property type="match status" value="1"/>
</dbReference>
<dbReference type="HOGENOM" id="CLU_068892_0_0_11"/>
<dbReference type="Pfam" id="PF01569">
    <property type="entry name" value="PAP2"/>
    <property type="match status" value="1"/>
</dbReference>
<evidence type="ECO:0000256" key="1">
    <source>
        <dbReference type="SAM" id="Phobius"/>
    </source>
</evidence>
<dbReference type="STRING" id="471852.Tcur_2998"/>
<dbReference type="AlphaFoldDB" id="D1A818"/>
<name>D1A818_THECD</name>
<keyword evidence="1" id="KW-0472">Membrane</keyword>
<organism evidence="3 4">
    <name type="scientific">Thermomonospora curvata (strain ATCC 19995 / DSM 43183 / JCM 3096 / KCTC 9072 / NBRC 15933 / NCIMB 10081 / Henssen B9)</name>
    <dbReference type="NCBI Taxonomy" id="471852"/>
    <lineage>
        <taxon>Bacteria</taxon>
        <taxon>Bacillati</taxon>
        <taxon>Actinomycetota</taxon>
        <taxon>Actinomycetes</taxon>
        <taxon>Streptosporangiales</taxon>
        <taxon>Thermomonosporaceae</taxon>
        <taxon>Thermomonospora</taxon>
    </lineage>
</organism>
<reference evidence="3 4" key="1">
    <citation type="journal article" date="2011" name="Stand. Genomic Sci.">
        <title>Complete genome sequence of Thermomonospora curvata type strain (B9).</title>
        <authorList>
            <person name="Chertkov O."/>
            <person name="Sikorski J."/>
            <person name="Nolan M."/>
            <person name="Lapidus A."/>
            <person name="Lucas S."/>
            <person name="Del Rio T.G."/>
            <person name="Tice H."/>
            <person name="Cheng J.F."/>
            <person name="Goodwin L."/>
            <person name="Pitluck S."/>
            <person name="Liolios K."/>
            <person name="Ivanova N."/>
            <person name="Mavromatis K."/>
            <person name="Mikhailova N."/>
            <person name="Ovchinnikova G."/>
            <person name="Pati A."/>
            <person name="Chen A."/>
            <person name="Palaniappan K."/>
            <person name="Djao O.D."/>
            <person name="Land M."/>
            <person name="Hauser L."/>
            <person name="Chang Y.J."/>
            <person name="Jeffries C.D."/>
            <person name="Brettin T."/>
            <person name="Han C."/>
            <person name="Detter J.C."/>
            <person name="Rohde M."/>
            <person name="Goker M."/>
            <person name="Woyke T."/>
            <person name="Bristow J."/>
            <person name="Eisen J.A."/>
            <person name="Markowitz V."/>
            <person name="Hugenholtz P."/>
            <person name="Klenk H.P."/>
            <person name="Kyrpides N.C."/>
        </authorList>
    </citation>
    <scope>NUCLEOTIDE SEQUENCE [LARGE SCALE GENOMIC DNA]</scope>
    <source>
        <strain evidence="4">ATCC 19995 / DSM 43183 / JCM 3096 / KCTC 9072 / NBRC 15933 / NCIMB 10081 / Henssen B9</strain>
    </source>
</reference>
<dbReference type="EMBL" id="CP001738">
    <property type="protein sequence ID" value="ACY98540.1"/>
    <property type="molecule type" value="Genomic_DNA"/>
</dbReference>
<evidence type="ECO:0000313" key="4">
    <source>
        <dbReference type="Proteomes" id="UP000001918"/>
    </source>
</evidence>
<feature type="transmembrane region" description="Helical" evidence="1">
    <location>
        <begin position="6"/>
        <end position="24"/>
    </location>
</feature>
<feature type="transmembrane region" description="Helical" evidence="1">
    <location>
        <begin position="169"/>
        <end position="192"/>
    </location>
</feature>